<evidence type="ECO:0000256" key="1">
    <source>
        <dbReference type="ARBA" id="ARBA00001974"/>
    </source>
</evidence>
<dbReference type="InterPro" id="IPR009081">
    <property type="entry name" value="PP-bd_ACP"/>
</dbReference>
<dbReference type="InterPro" id="IPR013786">
    <property type="entry name" value="AcylCoA_DH/ox_N"/>
</dbReference>
<dbReference type="InterPro" id="IPR037069">
    <property type="entry name" value="AcylCoA_DH/ox_N_sf"/>
</dbReference>
<dbReference type="Gene3D" id="1.10.540.10">
    <property type="entry name" value="Acyl-CoA dehydrogenase/oxidase, N-terminal domain"/>
    <property type="match status" value="1"/>
</dbReference>
<sequence>MFPKPLLTLVDLLQYRANEQPEQIAYYFLSDGETEEISLTYQALDLEARKIAAQLQSLNLSQKQAILLYQPGLELICAFFGCLYADVVAIPAYPPQYNQNLSRLQGIITDSQASVILTTTALLKDCPDPNLSYLISDRLSDYSAHTWRKPKIDSDTLAFIQYTSGSTGSPKGVMLSHGNLLHNSRLIYQGFEHSSQSKVVSWLPPYHDMGLIGGILQPFYGGFPVVLMSPVSFIRKPIRWLQAISRYQATTSGGPNFAYNLCLEKITPQQKATLDLSSWKLAFIGAEPINPKTLDQFAEAFAPCGFRRDAFYPCYGLAEATLFVSGGAKNKPPIIKTLDSQALQQNQVLLASNHSKSQNIVSCGQIYPEQKVMIVDPTKEGSISKPLQDGEIGEIWVSGASVAQGYWKNPEKTKETFQSIIEGQSFLRTGDLGFLQNGKLYVTGRIKDLIIIRGQNYYPQDLEQTVEQCHVAIRLGCCAAFSISEGEEQLAIAAEIKRESIRQLNLEEVLTAIRSAIAQEHGLQIHTILLLKQGSIPKTSSGKIQRHACQNQYQDHNFDLIAHWSIKSSQKTDHLIQWLRSYANEQINSRLMDERRSISPSIVLDFGNQGLLGMQVPTEYGGLGLNHSDTMRILEQLGAIDTTLALFVGLNNILGIRPLLNFGSQNLKKELLPILATGRELAAFALTETGAGSNPQAITTKAVLCQDGWLLQGKKIWSGSAAWAGVINVFVQEPEGISGFIVRKGTSGLRQGPEALTMGMRGMVQNTVYLNDVPVQAEQRLGDAGMGMKVAQDAMMYGRLGIAAACVGGMKRCAQLMLRYSERRTIATGRLLDNPLMLVRLNELTATITAVEVLVKSLAKFLDRGLSVPVEAYTVCKIAAPEFYWQAADHLVQCLGGRGYIETNIAPQILRDARVLRIFEGPTETLKMFLGSRVNNQSEDLKSFFCDILKTPHLYENLINDAKVIQEYYLSAASPFIDPVTAKRWASILIGDLATFAILLAVLMEDSESVQKAYAWTQQQYELKRHQALSRNPLLYTNSFEIISQYESTIGDIEQTLAGEDYELDELLRKSTHKTEAKIVNVISTKTRKVKNNVTEIKTWLINWLSQKLKIPTQHLDPKQSFADYGIDSVIAVELAQDIQEWLALSQEVEATIAWNYPTIEALAQYLSQFSSNPEQPILDQELTEEQLQNSIAQEIIELENWLHR</sequence>
<evidence type="ECO:0000256" key="5">
    <source>
        <dbReference type="ARBA" id="ARBA00022553"/>
    </source>
</evidence>
<keyword evidence="4" id="KW-0596">Phosphopantetheine</keyword>
<dbReference type="InterPro" id="IPR000873">
    <property type="entry name" value="AMP-dep_synth/lig_dom"/>
</dbReference>
<dbReference type="Gene3D" id="3.40.50.12780">
    <property type="entry name" value="N-terminal domain of ligase-like"/>
    <property type="match status" value="1"/>
</dbReference>
<dbReference type="SUPFAM" id="SSF47336">
    <property type="entry name" value="ACP-like"/>
    <property type="match status" value="1"/>
</dbReference>
<dbReference type="InterPro" id="IPR046373">
    <property type="entry name" value="Acyl-CoA_Oxase/DH_mid-dom_sf"/>
</dbReference>
<evidence type="ECO:0000256" key="6">
    <source>
        <dbReference type="ARBA" id="ARBA00022598"/>
    </source>
</evidence>
<reference evidence="12 13" key="1">
    <citation type="submission" date="2018-03" db="EMBL/GenBank/DDBJ databases">
        <title>The ancient ancestry and fast evolution of plastids.</title>
        <authorList>
            <person name="Moore K.R."/>
            <person name="Magnabosco C."/>
            <person name="Momper L."/>
            <person name="Gold D.A."/>
            <person name="Bosak T."/>
            <person name="Fournier G.P."/>
        </authorList>
    </citation>
    <scope>NUCLEOTIDE SEQUENCE [LARGE SCALE GENOMIC DNA]</scope>
    <source>
        <strain evidence="12 13">CCALA 016</strain>
    </source>
</reference>
<name>A0A2T1LYD0_9CHRO</name>
<dbReference type="Proteomes" id="UP000239001">
    <property type="component" value="Unassembled WGS sequence"/>
</dbReference>
<evidence type="ECO:0000256" key="2">
    <source>
        <dbReference type="ARBA" id="ARBA00006432"/>
    </source>
</evidence>
<dbReference type="InterPro" id="IPR045851">
    <property type="entry name" value="AMP-bd_C_sf"/>
</dbReference>
<keyword evidence="7" id="KW-0285">Flavoprotein</keyword>
<dbReference type="InterPro" id="IPR009075">
    <property type="entry name" value="AcylCo_DH/oxidase_C"/>
</dbReference>
<evidence type="ECO:0000256" key="10">
    <source>
        <dbReference type="ARBA" id="ARBA00023098"/>
    </source>
</evidence>
<dbReference type="PROSITE" id="PS00455">
    <property type="entry name" value="AMP_BINDING"/>
    <property type="match status" value="1"/>
</dbReference>
<dbReference type="InterPro" id="IPR020845">
    <property type="entry name" value="AMP-binding_CS"/>
</dbReference>
<dbReference type="AlphaFoldDB" id="A0A2T1LYD0"/>
<keyword evidence="8" id="KW-0274">FAD</keyword>
<comment type="similarity">
    <text evidence="2">Belongs to the ATP-dependent AMP-binding enzyme family.</text>
</comment>
<dbReference type="SUPFAM" id="SSF56801">
    <property type="entry name" value="Acetyl-CoA synthetase-like"/>
    <property type="match status" value="1"/>
</dbReference>
<dbReference type="Pfam" id="PF23024">
    <property type="entry name" value="AMP-dom_DIP2-like"/>
    <property type="match status" value="1"/>
</dbReference>
<dbReference type="OrthoDB" id="428071at2"/>
<dbReference type="SMART" id="SM00823">
    <property type="entry name" value="PKS_PP"/>
    <property type="match status" value="1"/>
</dbReference>
<dbReference type="InterPro" id="IPR009100">
    <property type="entry name" value="AcylCoA_DH/oxidase_NM_dom_sf"/>
</dbReference>
<evidence type="ECO:0000256" key="8">
    <source>
        <dbReference type="ARBA" id="ARBA00022827"/>
    </source>
</evidence>
<accession>A0A2T1LYD0</accession>
<dbReference type="Gene3D" id="2.40.110.10">
    <property type="entry name" value="Butyryl-CoA Dehydrogenase, subunit A, domain 2"/>
    <property type="match status" value="1"/>
</dbReference>
<gene>
    <name evidence="12" type="ORF">C7H19_10585</name>
</gene>
<dbReference type="GO" id="GO:0031177">
    <property type="term" value="F:phosphopantetheine binding"/>
    <property type="evidence" value="ECO:0007669"/>
    <property type="project" value="InterPro"/>
</dbReference>
<dbReference type="InterPro" id="IPR006162">
    <property type="entry name" value="Ppantetheine_attach_site"/>
</dbReference>
<keyword evidence="10" id="KW-0443">Lipid metabolism</keyword>
<feature type="domain" description="Carrier" evidence="11">
    <location>
        <begin position="1092"/>
        <end position="1171"/>
    </location>
</feature>
<organism evidence="12 13">
    <name type="scientific">Aphanothece hegewaldii CCALA 016</name>
    <dbReference type="NCBI Taxonomy" id="2107694"/>
    <lineage>
        <taxon>Bacteria</taxon>
        <taxon>Bacillati</taxon>
        <taxon>Cyanobacteriota</taxon>
        <taxon>Cyanophyceae</taxon>
        <taxon>Oscillatoriophycideae</taxon>
        <taxon>Chroococcales</taxon>
        <taxon>Aphanothecaceae</taxon>
        <taxon>Aphanothece</taxon>
    </lineage>
</organism>
<evidence type="ECO:0000256" key="9">
    <source>
        <dbReference type="ARBA" id="ARBA00022832"/>
    </source>
</evidence>
<dbReference type="GO" id="GO:0016627">
    <property type="term" value="F:oxidoreductase activity, acting on the CH-CH group of donors"/>
    <property type="evidence" value="ECO:0007669"/>
    <property type="project" value="InterPro"/>
</dbReference>
<dbReference type="GO" id="GO:0071766">
    <property type="term" value="P:Actinobacterium-type cell wall biogenesis"/>
    <property type="evidence" value="ECO:0007669"/>
    <property type="project" value="UniProtKB-ARBA"/>
</dbReference>
<dbReference type="PANTHER" id="PTHR22754">
    <property type="entry name" value="DISCO-INTERACTING PROTEIN 2 DIP2 -RELATED"/>
    <property type="match status" value="1"/>
</dbReference>
<keyword evidence="6" id="KW-0436">Ligase</keyword>
<evidence type="ECO:0000256" key="3">
    <source>
        <dbReference type="ARBA" id="ARBA00009347"/>
    </source>
</evidence>
<comment type="caution">
    <text evidence="12">The sequence shown here is derived from an EMBL/GenBank/DDBJ whole genome shotgun (WGS) entry which is preliminary data.</text>
</comment>
<dbReference type="GO" id="GO:0070566">
    <property type="term" value="F:adenylyltransferase activity"/>
    <property type="evidence" value="ECO:0007669"/>
    <property type="project" value="TreeGrafter"/>
</dbReference>
<dbReference type="SUPFAM" id="SSF56645">
    <property type="entry name" value="Acyl-CoA dehydrogenase NM domain-like"/>
    <property type="match status" value="1"/>
</dbReference>
<dbReference type="Pfam" id="PF00441">
    <property type="entry name" value="Acyl-CoA_dh_1"/>
    <property type="match status" value="1"/>
</dbReference>
<evidence type="ECO:0000313" key="12">
    <source>
        <dbReference type="EMBL" id="PSF37401.1"/>
    </source>
</evidence>
<dbReference type="PANTHER" id="PTHR22754:SF32">
    <property type="entry name" value="DISCO-INTERACTING PROTEIN 2"/>
    <property type="match status" value="1"/>
</dbReference>
<dbReference type="CDD" id="cd05931">
    <property type="entry name" value="FAAL"/>
    <property type="match status" value="1"/>
</dbReference>
<proteinExistence type="inferred from homology"/>
<dbReference type="InterPro" id="IPR006091">
    <property type="entry name" value="Acyl-CoA_Oxase/DH_mid-dom"/>
</dbReference>
<protein>
    <submittedName>
        <fullName evidence="12">AMP-dependent synthetase</fullName>
    </submittedName>
</protein>
<evidence type="ECO:0000256" key="7">
    <source>
        <dbReference type="ARBA" id="ARBA00022630"/>
    </source>
</evidence>
<dbReference type="InterPro" id="IPR042099">
    <property type="entry name" value="ANL_N_sf"/>
</dbReference>
<dbReference type="InterPro" id="IPR036250">
    <property type="entry name" value="AcylCo_DH-like_C"/>
</dbReference>
<keyword evidence="5" id="KW-0597">Phosphoprotein</keyword>
<dbReference type="InterPro" id="IPR040097">
    <property type="entry name" value="FAAL/FAAC"/>
</dbReference>
<evidence type="ECO:0000259" key="11">
    <source>
        <dbReference type="PROSITE" id="PS50075"/>
    </source>
</evidence>
<keyword evidence="9" id="KW-0276">Fatty acid metabolism</keyword>
<dbReference type="InterPro" id="IPR020806">
    <property type="entry name" value="PKS_PP-bd"/>
</dbReference>
<comment type="cofactor">
    <cofactor evidence="1">
        <name>FAD</name>
        <dbReference type="ChEBI" id="CHEBI:57692"/>
    </cofactor>
</comment>
<dbReference type="InterPro" id="IPR036736">
    <property type="entry name" value="ACP-like_sf"/>
</dbReference>
<dbReference type="Gene3D" id="3.30.300.30">
    <property type="match status" value="1"/>
</dbReference>
<dbReference type="Pfam" id="PF02771">
    <property type="entry name" value="Acyl-CoA_dh_N"/>
    <property type="match status" value="1"/>
</dbReference>
<evidence type="ECO:0000313" key="13">
    <source>
        <dbReference type="Proteomes" id="UP000239001"/>
    </source>
</evidence>
<keyword evidence="13" id="KW-1185">Reference proteome</keyword>
<dbReference type="Gene3D" id="1.10.1200.10">
    <property type="entry name" value="ACP-like"/>
    <property type="match status" value="1"/>
</dbReference>
<comment type="similarity">
    <text evidence="3">Belongs to the acyl-CoA dehydrogenase family.</text>
</comment>
<dbReference type="PROSITE" id="PS50075">
    <property type="entry name" value="CARRIER"/>
    <property type="match status" value="1"/>
</dbReference>
<dbReference type="Pfam" id="PF00550">
    <property type="entry name" value="PP-binding"/>
    <property type="match status" value="1"/>
</dbReference>
<dbReference type="PROSITE" id="PS00012">
    <property type="entry name" value="PHOSPHOPANTETHEINE"/>
    <property type="match status" value="1"/>
</dbReference>
<dbReference type="SUPFAM" id="SSF47203">
    <property type="entry name" value="Acyl-CoA dehydrogenase C-terminal domain-like"/>
    <property type="match status" value="1"/>
</dbReference>
<dbReference type="Gene3D" id="1.20.140.10">
    <property type="entry name" value="Butyryl-CoA Dehydrogenase, subunit A, domain 3"/>
    <property type="match status" value="1"/>
</dbReference>
<dbReference type="FunFam" id="3.40.50.12780:FF:000013">
    <property type="entry name" value="Long-chain-fatty-acid--AMP ligase FadD32"/>
    <property type="match status" value="1"/>
</dbReference>
<dbReference type="Pfam" id="PF00501">
    <property type="entry name" value="AMP-binding"/>
    <property type="match status" value="1"/>
</dbReference>
<dbReference type="GO" id="GO:0005886">
    <property type="term" value="C:plasma membrane"/>
    <property type="evidence" value="ECO:0007669"/>
    <property type="project" value="TreeGrafter"/>
</dbReference>
<reference evidence="12 13" key="2">
    <citation type="submission" date="2018-03" db="EMBL/GenBank/DDBJ databases">
        <authorList>
            <person name="Keele B.F."/>
        </authorList>
    </citation>
    <scope>NUCLEOTIDE SEQUENCE [LARGE SCALE GENOMIC DNA]</scope>
    <source>
        <strain evidence="12 13">CCALA 016</strain>
    </source>
</reference>
<dbReference type="GO" id="GO:0050660">
    <property type="term" value="F:flavin adenine dinucleotide binding"/>
    <property type="evidence" value="ECO:0007669"/>
    <property type="project" value="InterPro"/>
</dbReference>
<dbReference type="SMART" id="SM01294">
    <property type="entry name" value="PKS_PP_betabranch"/>
    <property type="match status" value="1"/>
</dbReference>
<dbReference type="GO" id="GO:0016874">
    <property type="term" value="F:ligase activity"/>
    <property type="evidence" value="ECO:0007669"/>
    <property type="project" value="UniProtKB-KW"/>
</dbReference>
<dbReference type="EMBL" id="PXOH01000009">
    <property type="protein sequence ID" value="PSF37401.1"/>
    <property type="molecule type" value="Genomic_DNA"/>
</dbReference>
<dbReference type="InterPro" id="IPR025110">
    <property type="entry name" value="AMP-bd_C"/>
</dbReference>
<dbReference type="CDD" id="cd00567">
    <property type="entry name" value="ACAD"/>
    <property type="match status" value="1"/>
</dbReference>
<evidence type="ECO:0000256" key="4">
    <source>
        <dbReference type="ARBA" id="ARBA00022450"/>
    </source>
</evidence>
<dbReference type="Pfam" id="PF02770">
    <property type="entry name" value="Acyl-CoA_dh_M"/>
    <property type="match status" value="1"/>
</dbReference>
<dbReference type="GO" id="GO:0006633">
    <property type="term" value="P:fatty acid biosynthetic process"/>
    <property type="evidence" value="ECO:0007669"/>
    <property type="project" value="TreeGrafter"/>
</dbReference>